<feature type="coiled-coil region" evidence="1">
    <location>
        <begin position="215"/>
        <end position="242"/>
    </location>
</feature>
<feature type="compositionally biased region" description="Basic and acidic residues" evidence="2">
    <location>
        <begin position="1"/>
        <end position="16"/>
    </location>
</feature>
<reference evidence="4" key="3">
    <citation type="submission" date="2019-08" db="EMBL/GenBank/DDBJ databases">
        <authorList>
            <consortium name="Photinus pyralis genome working group"/>
            <person name="Fallon T.R."/>
            <person name="Sander Lower S.E."/>
            <person name="Weng J.-K."/>
        </authorList>
    </citation>
    <scope>NUCLEOTIDE SEQUENCE</scope>
    <source>
        <strain evidence="4">1611_PpyrPB1</strain>
        <tissue evidence="4">Whole body</tissue>
    </source>
</reference>
<reference evidence="3" key="1">
    <citation type="journal article" date="2016" name="Sci. Rep.">
        <title>Molecular characterization of firefly nuptial gifts: a multi-omics approach sheds light on postcopulatory sexual selection.</title>
        <authorList>
            <person name="Al-Wathiqui N."/>
            <person name="Fallon T.R."/>
            <person name="South A."/>
            <person name="Weng J.K."/>
            <person name="Lewis S.M."/>
        </authorList>
    </citation>
    <scope>NUCLEOTIDE SEQUENCE</scope>
</reference>
<dbReference type="EMBL" id="VVIM01000002">
    <property type="protein sequence ID" value="KAB0802387.1"/>
    <property type="molecule type" value="Genomic_DNA"/>
</dbReference>
<feature type="compositionally biased region" description="Basic and acidic residues" evidence="2">
    <location>
        <begin position="61"/>
        <end position="78"/>
    </location>
</feature>
<feature type="compositionally biased region" description="Basic and acidic residues" evidence="2">
    <location>
        <begin position="101"/>
        <end position="124"/>
    </location>
</feature>
<sequence>MCSTPDDKWKPIKRDLLTPCRRPGLSRIIRTPLHGPENRESPVSYQQTSTPSKSVNSTPKNYDKPTKQKDTSTFKPEENNADSATKNYDKPTKQKITTTLKPDENHADSTTKNYEKPPKQKETSTFKPETNNSDAVIKNLNVQQTTLNNRSDNTILNIPKTPIVKISRCTTTPNTHSVKVKKHNRLSIKRSSSPEELNDFCNTLENIKPSNACELEDDETKIDETLKRIKLKEAQLEDLKRAAIYAKLHNVQELDELTLVWKQGCNKALCYLLEKLQEHCQIEMPILLRRLNISESVIETSGL</sequence>
<dbReference type="AlphaFoldDB" id="A0A1Y1KZA3"/>
<gene>
    <name evidence="4" type="ORF">PPYR_04573</name>
</gene>
<protein>
    <recommendedName>
        <fullName evidence="6">Swi5-dependent recombination DNA repair protein 1 homolog</fullName>
    </recommendedName>
</protein>
<evidence type="ECO:0000313" key="5">
    <source>
        <dbReference type="Proteomes" id="UP000327044"/>
    </source>
</evidence>
<evidence type="ECO:0008006" key="6">
    <source>
        <dbReference type="Google" id="ProtNLM"/>
    </source>
</evidence>
<dbReference type="InParanoid" id="A0A1Y1KZA3"/>
<dbReference type="EMBL" id="GEZM01068828">
    <property type="protein sequence ID" value="JAV66749.1"/>
    <property type="molecule type" value="Transcribed_RNA"/>
</dbReference>
<keyword evidence="1" id="KW-0175">Coiled coil</keyword>
<evidence type="ECO:0000313" key="4">
    <source>
        <dbReference type="EMBL" id="KAB0802387.1"/>
    </source>
</evidence>
<feature type="compositionally biased region" description="Polar residues" evidence="2">
    <location>
        <begin position="41"/>
        <end position="60"/>
    </location>
</feature>
<name>A0A1Y1KZA3_PHOPY</name>
<feature type="region of interest" description="Disordered" evidence="2">
    <location>
        <begin position="1"/>
        <end position="132"/>
    </location>
</feature>
<keyword evidence="5" id="KW-1185">Reference proteome</keyword>
<reference evidence="4 5" key="2">
    <citation type="journal article" date="2018" name="Elife">
        <title>Firefly genomes illuminate parallel origins of bioluminescence in beetles.</title>
        <authorList>
            <person name="Fallon T.R."/>
            <person name="Lower S.E."/>
            <person name="Chang C.H."/>
            <person name="Bessho-Uehara M."/>
            <person name="Martin G.J."/>
            <person name="Bewick A.J."/>
            <person name="Behringer M."/>
            <person name="Debat H.J."/>
            <person name="Wong I."/>
            <person name="Day J.C."/>
            <person name="Suvorov A."/>
            <person name="Silva C.J."/>
            <person name="Stanger-Hall K.F."/>
            <person name="Hall D.W."/>
            <person name="Schmitz R.J."/>
            <person name="Nelson D.R."/>
            <person name="Lewis S.M."/>
            <person name="Shigenobu S."/>
            <person name="Bybee S.M."/>
            <person name="Larracuente A.M."/>
            <person name="Oba Y."/>
            <person name="Weng J.K."/>
        </authorList>
    </citation>
    <scope>NUCLEOTIDE SEQUENCE [LARGE SCALE GENOMIC DNA]</scope>
    <source>
        <strain evidence="4">1611_PpyrPB1</strain>
        <tissue evidence="4">Whole body</tissue>
    </source>
</reference>
<dbReference type="Proteomes" id="UP000327044">
    <property type="component" value="Unassembled WGS sequence"/>
</dbReference>
<proteinExistence type="predicted"/>
<evidence type="ECO:0000256" key="1">
    <source>
        <dbReference type="SAM" id="Coils"/>
    </source>
</evidence>
<evidence type="ECO:0000313" key="3">
    <source>
        <dbReference type="EMBL" id="JAV66749.1"/>
    </source>
</evidence>
<evidence type="ECO:0000256" key="2">
    <source>
        <dbReference type="SAM" id="MobiDB-lite"/>
    </source>
</evidence>
<accession>A0A1Y1KZA3</accession>
<dbReference type="OrthoDB" id="10051617at2759"/>
<organism evidence="3">
    <name type="scientific">Photinus pyralis</name>
    <name type="common">Common eastern firefly</name>
    <name type="synonym">Lampyris pyralis</name>
    <dbReference type="NCBI Taxonomy" id="7054"/>
    <lineage>
        <taxon>Eukaryota</taxon>
        <taxon>Metazoa</taxon>
        <taxon>Ecdysozoa</taxon>
        <taxon>Arthropoda</taxon>
        <taxon>Hexapoda</taxon>
        <taxon>Insecta</taxon>
        <taxon>Pterygota</taxon>
        <taxon>Neoptera</taxon>
        <taxon>Endopterygota</taxon>
        <taxon>Coleoptera</taxon>
        <taxon>Polyphaga</taxon>
        <taxon>Elateriformia</taxon>
        <taxon>Elateroidea</taxon>
        <taxon>Lampyridae</taxon>
        <taxon>Lampyrinae</taxon>
        <taxon>Photinus</taxon>
    </lineage>
</organism>